<proteinExistence type="predicted"/>
<dbReference type="Proteomes" id="UP000184428">
    <property type="component" value="Unassembled WGS sequence"/>
</dbReference>
<dbReference type="InterPro" id="IPR036388">
    <property type="entry name" value="WH-like_DNA-bd_sf"/>
</dbReference>
<gene>
    <name evidence="3" type="ORF">SAMN05660350_03962</name>
</gene>
<dbReference type="EMBL" id="FRDM01000030">
    <property type="protein sequence ID" value="SHN86592.1"/>
    <property type="molecule type" value="Genomic_DNA"/>
</dbReference>
<name>A0A1M7UUD0_9ACTN</name>
<evidence type="ECO:0000256" key="1">
    <source>
        <dbReference type="SAM" id="MobiDB-lite"/>
    </source>
</evidence>
<dbReference type="SMART" id="SM00418">
    <property type="entry name" value="HTH_ARSR"/>
    <property type="match status" value="1"/>
</dbReference>
<dbReference type="PROSITE" id="PS50987">
    <property type="entry name" value="HTH_ARSR_2"/>
    <property type="match status" value="1"/>
</dbReference>
<evidence type="ECO:0000259" key="2">
    <source>
        <dbReference type="PROSITE" id="PS50987"/>
    </source>
</evidence>
<reference evidence="3 4" key="1">
    <citation type="submission" date="2016-12" db="EMBL/GenBank/DDBJ databases">
        <authorList>
            <person name="Song W.-J."/>
            <person name="Kurnit D.M."/>
        </authorList>
    </citation>
    <scope>NUCLEOTIDE SEQUENCE [LARGE SCALE GENOMIC DNA]</scope>
    <source>
        <strain evidence="3 4">DSM 43162</strain>
    </source>
</reference>
<accession>A0A1M7UUD0</accession>
<evidence type="ECO:0000313" key="3">
    <source>
        <dbReference type="EMBL" id="SHN86592.1"/>
    </source>
</evidence>
<dbReference type="InterPro" id="IPR001845">
    <property type="entry name" value="HTH_ArsR_DNA-bd_dom"/>
</dbReference>
<protein>
    <submittedName>
        <fullName evidence="3">Transcriptional regulator, ArsR family</fullName>
    </submittedName>
</protein>
<feature type="region of interest" description="Disordered" evidence="1">
    <location>
        <begin position="106"/>
        <end position="146"/>
    </location>
</feature>
<sequence>MAADPLSRVFAALADPTRRDMVARLAVTDSTVGELAEPYAVSVQAVSKHLRVLEDAGLVSRSRDAQRRPVHLEAEVLDLMTTWIERYRRQAEERYRRLDDVLASMPDDVAPTDVSPTHPTDVSPTQPTDVSPTHPTDATPPGGNPS</sequence>
<dbReference type="CDD" id="cd00090">
    <property type="entry name" value="HTH_ARSR"/>
    <property type="match status" value="1"/>
</dbReference>
<dbReference type="InterPro" id="IPR011991">
    <property type="entry name" value="ArsR-like_HTH"/>
</dbReference>
<organism evidence="3 4">
    <name type="scientific">Geodermatophilus obscurus</name>
    <dbReference type="NCBI Taxonomy" id="1861"/>
    <lineage>
        <taxon>Bacteria</taxon>
        <taxon>Bacillati</taxon>
        <taxon>Actinomycetota</taxon>
        <taxon>Actinomycetes</taxon>
        <taxon>Geodermatophilales</taxon>
        <taxon>Geodermatophilaceae</taxon>
        <taxon>Geodermatophilus</taxon>
    </lineage>
</organism>
<dbReference type="NCBIfam" id="NF033788">
    <property type="entry name" value="HTH_metalloreg"/>
    <property type="match status" value="1"/>
</dbReference>
<dbReference type="OrthoDB" id="9806976at2"/>
<dbReference type="AlphaFoldDB" id="A0A1M7UUD0"/>
<dbReference type="PRINTS" id="PR00778">
    <property type="entry name" value="HTHARSR"/>
</dbReference>
<dbReference type="Gene3D" id="1.10.10.10">
    <property type="entry name" value="Winged helix-like DNA-binding domain superfamily/Winged helix DNA-binding domain"/>
    <property type="match status" value="1"/>
</dbReference>
<evidence type="ECO:0000313" key="4">
    <source>
        <dbReference type="Proteomes" id="UP000184428"/>
    </source>
</evidence>
<dbReference type="PANTHER" id="PTHR38600:SF2">
    <property type="entry name" value="SLL0088 PROTEIN"/>
    <property type="match status" value="1"/>
</dbReference>
<feature type="compositionally biased region" description="Polar residues" evidence="1">
    <location>
        <begin position="114"/>
        <end position="136"/>
    </location>
</feature>
<dbReference type="PANTHER" id="PTHR38600">
    <property type="entry name" value="TRANSCRIPTIONAL REGULATORY PROTEIN"/>
    <property type="match status" value="1"/>
</dbReference>
<dbReference type="GO" id="GO:0003700">
    <property type="term" value="F:DNA-binding transcription factor activity"/>
    <property type="evidence" value="ECO:0007669"/>
    <property type="project" value="InterPro"/>
</dbReference>
<dbReference type="SUPFAM" id="SSF46785">
    <property type="entry name" value="Winged helix' DNA-binding domain"/>
    <property type="match status" value="1"/>
</dbReference>
<feature type="domain" description="HTH arsR-type" evidence="2">
    <location>
        <begin position="1"/>
        <end position="91"/>
    </location>
</feature>
<dbReference type="Pfam" id="PF12840">
    <property type="entry name" value="HTH_20"/>
    <property type="match status" value="1"/>
</dbReference>
<dbReference type="RefSeq" id="WP_072920384.1">
    <property type="nucleotide sequence ID" value="NZ_FRDM01000030.1"/>
</dbReference>
<dbReference type="InterPro" id="IPR036390">
    <property type="entry name" value="WH_DNA-bd_sf"/>
</dbReference>